<protein>
    <submittedName>
        <fullName evidence="1">Uncharacterized protein LOC114345696</fullName>
    </submittedName>
</protein>
<evidence type="ECO:0000313" key="1">
    <source>
        <dbReference type="RefSeq" id="XP_028152290.1"/>
    </source>
</evidence>
<gene>
    <name evidence="1" type="primary">LOC114345696</name>
</gene>
<dbReference type="InParanoid" id="A0A6P7H8P7"/>
<dbReference type="RefSeq" id="XP_028152290.1">
    <property type="nucleotide sequence ID" value="XM_028296489.1"/>
</dbReference>
<dbReference type="AlphaFoldDB" id="A0A6P7H8P7"/>
<name>A0A6P7H8P7_DIAVI</name>
<reference evidence="1" key="1">
    <citation type="submission" date="2025-08" db="UniProtKB">
        <authorList>
            <consortium name="RefSeq"/>
        </authorList>
    </citation>
    <scope>IDENTIFICATION</scope>
    <source>
        <tissue evidence="1">Whole insect</tissue>
    </source>
</reference>
<proteinExistence type="predicted"/>
<accession>A0A6P7H8P7</accession>
<organism evidence="1">
    <name type="scientific">Diabrotica virgifera virgifera</name>
    <name type="common">western corn rootworm</name>
    <dbReference type="NCBI Taxonomy" id="50390"/>
    <lineage>
        <taxon>Eukaryota</taxon>
        <taxon>Metazoa</taxon>
        <taxon>Ecdysozoa</taxon>
        <taxon>Arthropoda</taxon>
        <taxon>Hexapoda</taxon>
        <taxon>Insecta</taxon>
        <taxon>Pterygota</taxon>
        <taxon>Neoptera</taxon>
        <taxon>Endopterygota</taxon>
        <taxon>Coleoptera</taxon>
        <taxon>Polyphaga</taxon>
        <taxon>Cucujiformia</taxon>
        <taxon>Chrysomeloidea</taxon>
        <taxon>Chrysomelidae</taxon>
        <taxon>Galerucinae</taxon>
        <taxon>Diabroticina</taxon>
        <taxon>Diabroticites</taxon>
        <taxon>Diabrotica</taxon>
    </lineage>
</organism>
<sequence>MEDLIKFEINVPEAYKAELLRLLPQVPTRVIEYDVNDVDATLENVTFTVKIRTNCCDKITALNWKKSFEERSYTSYNVDSTFKENTPRTIFKCVYHCLHNTRPPKKVKTPHYKHVNCPAKLTINVRNPKMKR</sequence>
<dbReference type="PANTHER" id="PTHR35385:SF2">
    <property type="entry name" value="PROTEIN B, PUTATIVE-RELATED"/>
    <property type="match status" value="1"/>
</dbReference>
<dbReference type="PANTHER" id="PTHR35385">
    <property type="entry name" value="PROTEIN B, PUTATIVE-RELATED-RELATED"/>
    <property type="match status" value="1"/>
</dbReference>